<organism evidence="1 2">
    <name type="scientific">Hymenobacter cavernae</name>
    <dbReference type="NCBI Taxonomy" id="2044852"/>
    <lineage>
        <taxon>Bacteria</taxon>
        <taxon>Pseudomonadati</taxon>
        <taxon>Bacteroidota</taxon>
        <taxon>Cytophagia</taxon>
        <taxon>Cytophagales</taxon>
        <taxon>Hymenobacteraceae</taxon>
        <taxon>Hymenobacter</taxon>
    </lineage>
</organism>
<dbReference type="InterPro" id="IPR009057">
    <property type="entry name" value="Homeodomain-like_sf"/>
</dbReference>
<reference evidence="2" key="1">
    <citation type="journal article" date="2019" name="Int. J. Syst. Evol. Microbiol.">
        <title>The Global Catalogue of Microorganisms (GCM) 10K type strain sequencing project: providing services to taxonomists for standard genome sequencing and annotation.</title>
        <authorList>
            <consortium name="The Broad Institute Genomics Platform"/>
            <consortium name="The Broad Institute Genome Sequencing Center for Infectious Disease"/>
            <person name="Wu L."/>
            <person name="Ma J."/>
        </authorList>
    </citation>
    <scope>NUCLEOTIDE SEQUENCE [LARGE SCALE GENOMIC DNA]</scope>
    <source>
        <strain evidence="2">CGMCC 1.15197</strain>
    </source>
</reference>
<evidence type="ECO:0000313" key="1">
    <source>
        <dbReference type="EMBL" id="GGF17967.1"/>
    </source>
</evidence>
<dbReference type="InterPro" id="IPR002514">
    <property type="entry name" value="Transposase_8"/>
</dbReference>
<gene>
    <name evidence="1" type="primary">trp1400A</name>
    <name evidence="1" type="ORF">GCM10011383_31790</name>
</gene>
<dbReference type="PANTHER" id="PTHR33609">
    <property type="entry name" value="LOW CALCIUM RESPONSE LOCUS PROTEIN S"/>
    <property type="match status" value="1"/>
</dbReference>
<name>A0ABQ1UIZ8_9BACT</name>
<dbReference type="InterPro" id="IPR052546">
    <property type="entry name" value="Transposase_8_domain"/>
</dbReference>
<proteinExistence type="predicted"/>
<dbReference type="Gene3D" id="1.10.10.60">
    <property type="entry name" value="Homeodomain-like"/>
    <property type="match status" value="1"/>
</dbReference>
<dbReference type="Pfam" id="PF01527">
    <property type="entry name" value="HTH_Tnp_1"/>
    <property type="match status" value="1"/>
</dbReference>
<keyword evidence="2" id="KW-1185">Reference proteome</keyword>
<dbReference type="SUPFAM" id="SSF46689">
    <property type="entry name" value="Homeodomain-like"/>
    <property type="match status" value="1"/>
</dbReference>
<comment type="caution">
    <text evidence="1">The sequence shown here is derived from an EMBL/GenBank/DDBJ whole genome shotgun (WGS) entry which is preliminary data.</text>
</comment>
<accession>A0ABQ1UIZ8</accession>
<evidence type="ECO:0000313" key="2">
    <source>
        <dbReference type="Proteomes" id="UP000632273"/>
    </source>
</evidence>
<dbReference type="NCBIfam" id="NF047593">
    <property type="entry name" value="IS66_ISAeme5_TnpA"/>
    <property type="match status" value="1"/>
</dbReference>
<dbReference type="Proteomes" id="UP000632273">
    <property type="component" value="Unassembled WGS sequence"/>
</dbReference>
<protein>
    <submittedName>
        <fullName evidence="1">Transposase</fullName>
    </submittedName>
</protein>
<dbReference type="EMBL" id="BMHT01000005">
    <property type="protein sequence ID" value="GGF17967.1"/>
    <property type="molecule type" value="Genomic_DNA"/>
</dbReference>
<sequence>MKKGRFSEAQIAAILQQQASGQTVAQIVREHGLSEATFYAWKSKYAGASVAEPTRLKHLGDENQCLKQMFADLSLENQAIKEILRKSSQRRGARQRRA</sequence>
<dbReference type="PANTHER" id="PTHR33609:SF1">
    <property type="entry name" value="TRANSPOSASE"/>
    <property type="match status" value="1"/>
</dbReference>